<accession>A0A1G7B3F2</accession>
<proteinExistence type="predicted"/>
<dbReference type="EMBL" id="FNAE01000002">
    <property type="protein sequence ID" value="SDE21638.1"/>
    <property type="molecule type" value="Genomic_DNA"/>
</dbReference>
<dbReference type="Proteomes" id="UP001278050">
    <property type="component" value="Unassembled WGS sequence"/>
</dbReference>
<feature type="transmembrane region" description="Helical" evidence="1">
    <location>
        <begin position="68"/>
        <end position="86"/>
    </location>
</feature>
<sequence>MKFRIGSLPVNQDFDPHAGNWIPCKEPKPWVSTWLISIPLSLLLAIIFTVMLFKLTPFDLQGLTPYKLVLLYVGVIVAHEAIHAVMQPDRGTSARTTLGFWPSHLVFYAHYDGERSRANFLFGLVSPFLLLSVVPMLLAIAFQTSAWWVGALILGNAVASSVDLFGFFAVLLGTPKNSQLINNGWYTYWRVRG</sequence>
<reference evidence="3 4" key="1">
    <citation type="submission" date="2016-10" db="EMBL/GenBank/DDBJ databases">
        <authorList>
            <person name="de Groot N.N."/>
        </authorList>
    </citation>
    <scope>NUCLEOTIDE SEQUENCE [LARGE SCALE GENOMIC DNA]</scope>
    <source>
        <strain evidence="3 4">JCM 10630</strain>
    </source>
</reference>
<keyword evidence="1" id="KW-0812">Transmembrane</keyword>
<dbReference type="AlphaFoldDB" id="A0A1G7B3F2"/>
<evidence type="ECO:0000313" key="3">
    <source>
        <dbReference type="EMBL" id="SDE21638.1"/>
    </source>
</evidence>
<feature type="transmembrane region" description="Helical" evidence="1">
    <location>
        <begin position="147"/>
        <end position="172"/>
    </location>
</feature>
<evidence type="ECO:0000256" key="1">
    <source>
        <dbReference type="SAM" id="Phobius"/>
    </source>
</evidence>
<evidence type="ECO:0000313" key="2">
    <source>
        <dbReference type="EMBL" id="MDX5993264.1"/>
    </source>
</evidence>
<organism evidence="3 4">
    <name type="scientific">Ectopseudomonas alcaliphila</name>
    <dbReference type="NCBI Taxonomy" id="101564"/>
    <lineage>
        <taxon>Bacteria</taxon>
        <taxon>Pseudomonadati</taxon>
        <taxon>Pseudomonadota</taxon>
        <taxon>Gammaproteobacteria</taxon>
        <taxon>Pseudomonadales</taxon>
        <taxon>Pseudomonadaceae</taxon>
        <taxon>Ectopseudomonas</taxon>
    </lineage>
</organism>
<keyword evidence="5" id="KW-1185">Reference proteome</keyword>
<dbReference type="Pfam" id="PF11667">
    <property type="entry name" value="DUF3267"/>
    <property type="match status" value="1"/>
</dbReference>
<keyword evidence="1" id="KW-1133">Transmembrane helix</keyword>
<dbReference type="RefSeq" id="WP_074677061.1">
    <property type="nucleotide sequence ID" value="NZ_CBCSET010000003.1"/>
</dbReference>
<feature type="transmembrane region" description="Helical" evidence="1">
    <location>
        <begin position="118"/>
        <end position="141"/>
    </location>
</feature>
<dbReference type="InterPro" id="IPR021683">
    <property type="entry name" value="DUF3267"/>
</dbReference>
<keyword evidence="1" id="KW-0472">Membrane</keyword>
<evidence type="ECO:0000313" key="5">
    <source>
        <dbReference type="Proteomes" id="UP001278050"/>
    </source>
</evidence>
<dbReference type="OrthoDB" id="1778118at2"/>
<protein>
    <submittedName>
        <fullName evidence="2">DUF3267 domain-containing protein</fullName>
    </submittedName>
    <submittedName>
        <fullName evidence="3">Putative zincin peptidase</fullName>
    </submittedName>
</protein>
<feature type="transmembrane region" description="Helical" evidence="1">
    <location>
        <begin position="34"/>
        <end position="56"/>
    </location>
</feature>
<reference evidence="2 5" key="2">
    <citation type="submission" date="2023-11" db="EMBL/GenBank/DDBJ databases">
        <title>MicrobeMod: A computational toolkit for identifying prokaryotic methylation and restriction-modification with nanopore sequencing.</title>
        <authorList>
            <person name="Crits-Christoph A."/>
            <person name="Kang S.C."/>
            <person name="Lee H."/>
            <person name="Ostrov N."/>
        </authorList>
    </citation>
    <scope>NUCLEOTIDE SEQUENCE [LARGE SCALE GENOMIC DNA]</scope>
    <source>
        <strain evidence="2 5">ATCC BAA-571</strain>
    </source>
</reference>
<name>A0A1G7B3F2_9GAMM</name>
<dbReference type="EMBL" id="JAWXXP010000001">
    <property type="protein sequence ID" value="MDX5993264.1"/>
    <property type="molecule type" value="Genomic_DNA"/>
</dbReference>
<gene>
    <name evidence="3" type="ORF">SAMN05216575_102124</name>
    <name evidence="2" type="ORF">SIM71_14425</name>
</gene>
<dbReference type="Proteomes" id="UP000182413">
    <property type="component" value="Unassembled WGS sequence"/>
</dbReference>
<evidence type="ECO:0000313" key="4">
    <source>
        <dbReference type="Proteomes" id="UP000182413"/>
    </source>
</evidence>